<evidence type="ECO:0000256" key="3">
    <source>
        <dbReference type="ARBA" id="ARBA00023163"/>
    </source>
</evidence>
<organism evidence="6 7">
    <name type="scientific">Anaeromassilibacillus senegalensis</name>
    <dbReference type="NCBI Taxonomy" id="1673717"/>
    <lineage>
        <taxon>Bacteria</taxon>
        <taxon>Bacillati</taxon>
        <taxon>Bacillota</taxon>
        <taxon>Clostridia</taxon>
        <taxon>Eubacteriales</taxon>
        <taxon>Acutalibacteraceae</taxon>
        <taxon>Anaeromassilibacillus</taxon>
    </lineage>
</organism>
<dbReference type="InterPro" id="IPR009057">
    <property type="entry name" value="Homeodomain-like_sf"/>
</dbReference>
<dbReference type="EMBL" id="JAKNHQ010000013">
    <property type="protein sequence ID" value="MCG4611274.1"/>
    <property type="molecule type" value="Genomic_DNA"/>
</dbReference>
<evidence type="ECO:0000256" key="4">
    <source>
        <dbReference type="SAM" id="Phobius"/>
    </source>
</evidence>
<feature type="domain" description="HTH araC/xylS-type" evidence="5">
    <location>
        <begin position="651"/>
        <end position="750"/>
    </location>
</feature>
<name>A0ABS9MKE1_9FIRM</name>
<keyword evidence="2" id="KW-0238">DNA-binding</keyword>
<accession>A0ABS9MKE1</accession>
<gene>
    <name evidence="6" type="ORF">L0P57_10075</name>
</gene>
<dbReference type="SUPFAM" id="SSF46689">
    <property type="entry name" value="Homeodomain-like"/>
    <property type="match status" value="1"/>
</dbReference>
<proteinExistence type="predicted"/>
<evidence type="ECO:0000313" key="6">
    <source>
        <dbReference type="EMBL" id="MCG4611274.1"/>
    </source>
</evidence>
<keyword evidence="7" id="KW-1185">Reference proteome</keyword>
<keyword evidence="4" id="KW-0472">Membrane</keyword>
<dbReference type="InterPro" id="IPR018060">
    <property type="entry name" value="HTH_AraC"/>
</dbReference>
<feature type="transmembrane region" description="Helical" evidence="4">
    <location>
        <begin position="12"/>
        <end position="36"/>
    </location>
</feature>
<dbReference type="InterPro" id="IPR041522">
    <property type="entry name" value="CdaR_GGDEF"/>
</dbReference>
<dbReference type="SMART" id="SM00342">
    <property type="entry name" value="HTH_ARAC"/>
    <property type="match status" value="1"/>
</dbReference>
<dbReference type="Pfam" id="PF17853">
    <property type="entry name" value="GGDEF_2"/>
    <property type="match status" value="1"/>
</dbReference>
<dbReference type="Pfam" id="PF12833">
    <property type="entry name" value="HTH_18"/>
    <property type="match status" value="1"/>
</dbReference>
<dbReference type="Proteomes" id="UP001298681">
    <property type="component" value="Unassembled WGS sequence"/>
</dbReference>
<protein>
    <submittedName>
        <fullName evidence="6">Helix-turn-helix domain-containing protein</fullName>
    </submittedName>
</protein>
<keyword evidence="1" id="KW-0805">Transcription regulation</keyword>
<dbReference type="PROSITE" id="PS01124">
    <property type="entry name" value="HTH_ARAC_FAMILY_2"/>
    <property type="match status" value="1"/>
</dbReference>
<evidence type="ECO:0000313" key="7">
    <source>
        <dbReference type="Proteomes" id="UP001298681"/>
    </source>
</evidence>
<comment type="caution">
    <text evidence="6">The sequence shown here is derived from an EMBL/GenBank/DDBJ whole genome shotgun (WGS) entry which is preliminary data.</text>
</comment>
<evidence type="ECO:0000256" key="2">
    <source>
        <dbReference type="ARBA" id="ARBA00023125"/>
    </source>
</evidence>
<dbReference type="Gene3D" id="1.10.10.60">
    <property type="entry name" value="Homeodomain-like"/>
    <property type="match status" value="2"/>
</dbReference>
<keyword evidence="3" id="KW-0804">Transcription</keyword>
<dbReference type="PANTHER" id="PTHR43280">
    <property type="entry name" value="ARAC-FAMILY TRANSCRIPTIONAL REGULATOR"/>
    <property type="match status" value="1"/>
</dbReference>
<keyword evidence="4" id="KW-0812">Transmembrane</keyword>
<dbReference type="RefSeq" id="WP_237966946.1">
    <property type="nucleotide sequence ID" value="NZ_JAKNHQ010000013.1"/>
</dbReference>
<dbReference type="PANTHER" id="PTHR43280:SF2">
    <property type="entry name" value="HTH-TYPE TRANSCRIPTIONAL REGULATOR EXSA"/>
    <property type="match status" value="1"/>
</dbReference>
<evidence type="ECO:0000259" key="5">
    <source>
        <dbReference type="PROSITE" id="PS01124"/>
    </source>
</evidence>
<keyword evidence="4" id="KW-1133">Transmembrane helix</keyword>
<evidence type="ECO:0000256" key="1">
    <source>
        <dbReference type="ARBA" id="ARBA00023015"/>
    </source>
</evidence>
<sequence length="766" mass="84898">MKKTKPYRGKSFYKLLAAFFAVTLLCSMLMLTQYLANEKTQREETIESYHSMVEKSMKNTESMLSYIEEAGTRIAQLDGMAELATSENIPLGSPEAQHFVRSYLRTVRKTIPATDQPMFLYFQKSGRVFDKSADVDPLESGIVTGLFGMDAATWDQLIQAGEEGTCTIIQDPNMDFARFVYVRQIYPGVVWMIGVNSSRIAEDLSYYYLPEDAQTLFLTANNRSISSANAYGQPGNLPLDFKQVSALPPFSARTWDGQTYFVYHQGFSNNTLQQVIVIPDAGVQEWIVVMAGAIFNTLVVTLLAGGSLSYFFSKTLYRPVEKLVDTLPVKKGSRDESEFQMVASTVQQLSERAKDYETQLHSQSDLLAASLTTRVLKGEIFLSPDIAEALRQGGFPIACQKFVVLILSIDEDADAGSPPIQQEEAGSLLKETCRSFLLNGGFAAYVVADHTSFLGVVGLDSGGLEEVKACAEAIQAFTVSELHMQVSIALSGEHHSLDELHEAYHEATQVADYQLLAGEHGKTATYSRLSSLMSGPNGCREFLAQVNKLSNSIQSANYQQAAALVKEIEESCSKHPAAMPQAKLQIFYLTDAILLSLSDSDLDPELLNHLQNAETFRKPRSIDSLCQCTYRIFAYLDAKKEQSRPQGKRIEQITQYIRENYQDINLSAGAVAEHFHISLPVLSNLFKSELNVGFLDYLHKFRIERAKELIVHTDHTIGDISAMVGYANSITMNRAFKRCEGVTPGWYRQSASSHAAAQKGAGDVSP</sequence>
<reference evidence="6 7" key="1">
    <citation type="submission" date="2022-01" db="EMBL/GenBank/DDBJ databases">
        <title>Collection of gut derived symbiotic bacterial strains cultured from healthy donors.</title>
        <authorList>
            <person name="Lin H."/>
            <person name="Kohout C."/>
            <person name="Waligurski E."/>
            <person name="Pamer E.G."/>
        </authorList>
    </citation>
    <scope>NUCLEOTIDE SEQUENCE [LARGE SCALE GENOMIC DNA]</scope>
    <source>
        <strain evidence="6 7">DFI.7.58</strain>
    </source>
</reference>